<proteinExistence type="predicted"/>
<dbReference type="SUPFAM" id="SSF47473">
    <property type="entry name" value="EF-hand"/>
    <property type="match status" value="1"/>
</dbReference>
<dbReference type="EMBL" id="JAQQAF010000006">
    <property type="protein sequence ID" value="KAJ8480004.1"/>
    <property type="molecule type" value="Genomic_DNA"/>
</dbReference>
<feature type="domain" description="EF-hand" evidence="2">
    <location>
        <begin position="9"/>
        <end position="44"/>
    </location>
</feature>
<evidence type="ECO:0000313" key="3">
    <source>
        <dbReference type="EMBL" id="KAJ8480004.1"/>
    </source>
</evidence>
<evidence type="ECO:0000313" key="4">
    <source>
        <dbReference type="Proteomes" id="UP001222027"/>
    </source>
</evidence>
<dbReference type="InterPro" id="IPR002048">
    <property type="entry name" value="EF_hand_dom"/>
</dbReference>
<name>A0AAV8QIQ2_ENSVE</name>
<dbReference type="GO" id="GO:0005509">
    <property type="term" value="F:calcium ion binding"/>
    <property type="evidence" value="ECO:0007669"/>
    <property type="project" value="InterPro"/>
</dbReference>
<reference evidence="3 4" key="1">
    <citation type="submission" date="2022-12" db="EMBL/GenBank/DDBJ databases">
        <title>Chromosome-scale assembly of the Ensete ventricosum genome.</title>
        <authorList>
            <person name="Dussert Y."/>
            <person name="Stocks J."/>
            <person name="Wendawek A."/>
            <person name="Woldeyes F."/>
            <person name="Nichols R.A."/>
            <person name="Borrell J.S."/>
        </authorList>
    </citation>
    <scope>NUCLEOTIDE SEQUENCE [LARGE SCALE GENOMIC DNA]</scope>
    <source>
        <strain evidence="4">cv. Maze</strain>
        <tissue evidence="3">Seeds</tissue>
    </source>
</reference>
<keyword evidence="1" id="KW-0106">Calcium</keyword>
<evidence type="ECO:0000256" key="1">
    <source>
        <dbReference type="ARBA" id="ARBA00022837"/>
    </source>
</evidence>
<dbReference type="InterPro" id="IPR018247">
    <property type="entry name" value="EF_Hand_1_Ca_BS"/>
</dbReference>
<organism evidence="3 4">
    <name type="scientific">Ensete ventricosum</name>
    <name type="common">Abyssinian banana</name>
    <name type="synonym">Musa ensete</name>
    <dbReference type="NCBI Taxonomy" id="4639"/>
    <lineage>
        <taxon>Eukaryota</taxon>
        <taxon>Viridiplantae</taxon>
        <taxon>Streptophyta</taxon>
        <taxon>Embryophyta</taxon>
        <taxon>Tracheophyta</taxon>
        <taxon>Spermatophyta</taxon>
        <taxon>Magnoliopsida</taxon>
        <taxon>Liliopsida</taxon>
        <taxon>Zingiberales</taxon>
        <taxon>Musaceae</taxon>
        <taxon>Ensete</taxon>
    </lineage>
</organism>
<keyword evidence="4" id="KW-1185">Reference proteome</keyword>
<dbReference type="Gene3D" id="1.10.238.10">
    <property type="entry name" value="EF-hand"/>
    <property type="match status" value="1"/>
</dbReference>
<sequence>MYFMPAINMGQREFLDLLERADEDTDGRLSYYELRRALKVSGLHHTRLRTWLAMRKCDLNRNGVINGDKEMAELLSYAQKKWNIRVE</sequence>
<gene>
    <name evidence="3" type="ORF">OPV22_023731</name>
</gene>
<comment type="caution">
    <text evidence="3">The sequence shown here is derived from an EMBL/GenBank/DDBJ whole genome shotgun (WGS) entry which is preliminary data.</text>
</comment>
<dbReference type="PROSITE" id="PS00018">
    <property type="entry name" value="EF_HAND_1"/>
    <property type="match status" value="1"/>
</dbReference>
<evidence type="ECO:0000259" key="2">
    <source>
        <dbReference type="PROSITE" id="PS50222"/>
    </source>
</evidence>
<dbReference type="AlphaFoldDB" id="A0AAV8QIQ2"/>
<dbReference type="InterPro" id="IPR011992">
    <property type="entry name" value="EF-hand-dom_pair"/>
</dbReference>
<protein>
    <recommendedName>
        <fullName evidence="2">EF-hand domain-containing protein</fullName>
    </recommendedName>
</protein>
<accession>A0AAV8QIQ2</accession>
<dbReference type="Proteomes" id="UP001222027">
    <property type="component" value="Unassembled WGS sequence"/>
</dbReference>
<dbReference type="PROSITE" id="PS50222">
    <property type="entry name" value="EF_HAND_2"/>
    <property type="match status" value="1"/>
</dbReference>